<organism evidence="2">
    <name type="scientific">Micromonas pusilla</name>
    <name type="common">Picoplanktonic green alga</name>
    <name type="synonym">Chromulina pusilla</name>
    <dbReference type="NCBI Taxonomy" id="38833"/>
    <lineage>
        <taxon>Eukaryota</taxon>
        <taxon>Viridiplantae</taxon>
        <taxon>Chlorophyta</taxon>
        <taxon>Mamiellophyceae</taxon>
        <taxon>Mamiellales</taxon>
        <taxon>Mamiellaceae</taxon>
        <taxon>Micromonas</taxon>
    </lineage>
</organism>
<accession>A0A7R9XZP7</accession>
<name>A0A7R9XZP7_MICPS</name>
<sequence length="274" mass="29639">MAARQEAIAPYVRGKKFAAALARRRDLDSLKQFAPHIVPAKYAPGKLFCRITGRYVQAKEAAVVMHSAGKRFEKGVEMLTSGDSGAKLLTERPPEEVAAEREREAKERAAAEKRKKKAQAAALEAAAEAKQLAKKKRREEKAAAAAASGGGGGGGREALDPTAAAKERLRVNGGFSEEQGCWVPPAHVIDTDEDDDSEDDEDGDETSTSEEDASDDDGSEDADEDADDSDNDAEDSDDEVLMPTVRAPNFAKIAARRKQRDVAKEEREGKKQRK</sequence>
<dbReference type="AlphaFoldDB" id="A0A7R9XZP7"/>
<proteinExistence type="predicted"/>
<evidence type="ECO:0008006" key="3">
    <source>
        <dbReference type="Google" id="ProtNLM"/>
    </source>
</evidence>
<dbReference type="InterPro" id="IPR008833">
    <property type="entry name" value="Surf2"/>
</dbReference>
<gene>
    <name evidence="2" type="ORF">MPUS1402_LOCUS5391</name>
</gene>
<reference evidence="2" key="1">
    <citation type="submission" date="2021-01" db="EMBL/GenBank/DDBJ databases">
        <authorList>
            <person name="Corre E."/>
            <person name="Pelletier E."/>
            <person name="Niang G."/>
            <person name="Scheremetjew M."/>
            <person name="Finn R."/>
            <person name="Kale V."/>
            <person name="Holt S."/>
            <person name="Cochrane G."/>
            <person name="Meng A."/>
            <person name="Brown T."/>
            <person name="Cohen L."/>
        </authorList>
    </citation>
    <scope>NUCLEOTIDE SEQUENCE</scope>
    <source>
        <strain evidence="2">RCC1614</strain>
    </source>
</reference>
<feature type="region of interest" description="Disordered" evidence="1">
    <location>
        <begin position="83"/>
        <end position="274"/>
    </location>
</feature>
<evidence type="ECO:0000313" key="2">
    <source>
        <dbReference type="EMBL" id="CAD8236864.1"/>
    </source>
</evidence>
<dbReference type="EMBL" id="HBDY01007335">
    <property type="protein sequence ID" value="CAD8236864.1"/>
    <property type="molecule type" value="Transcribed_RNA"/>
</dbReference>
<dbReference type="Pfam" id="PF05477">
    <property type="entry name" value="SURF2"/>
    <property type="match status" value="1"/>
</dbReference>
<feature type="compositionally biased region" description="Low complexity" evidence="1">
    <location>
        <begin position="119"/>
        <end position="130"/>
    </location>
</feature>
<evidence type="ECO:0000256" key="1">
    <source>
        <dbReference type="SAM" id="MobiDB-lite"/>
    </source>
</evidence>
<dbReference type="PANTHER" id="PTHR34348">
    <property type="entry name" value="SURFEIT LOCUS PROTEIN 2"/>
    <property type="match status" value="1"/>
</dbReference>
<protein>
    <recommendedName>
        <fullName evidence="3">Surfeit locus protein 2</fullName>
    </recommendedName>
</protein>
<feature type="compositionally biased region" description="Basic and acidic residues" evidence="1">
    <location>
        <begin position="260"/>
        <end position="274"/>
    </location>
</feature>
<dbReference type="PANTHER" id="PTHR34348:SF1">
    <property type="entry name" value="SURFEIT LOCUS PROTEIN 2"/>
    <property type="match status" value="1"/>
</dbReference>
<feature type="compositionally biased region" description="Acidic residues" evidence="1">
    <location>
        <begin position="191"/>
        <end position="240"/>
    </location>
</feature>
<feature type="compositionally biased region" description="Basic and acidic residues" evidence="1">
    <location>
        <begin position="89"/>
        <end position="112"/>
    </location>
</feature>